<protein>
    <submittedName>
        <fullName evidence="2">Uncharacterized protein</fullName>
    </submittedName>
</protein>
<name>A0A7W9LJD5_9ACTN</name>
<gene>
    <name evidence="2" type="ORF">HD601_000484</name>
</gene>
<evidence type="ECO:0000256" key="1">
    <source>
        <dbReference type="SAM" id="MobiDB-lite"/>
    </source>
</evidence>
<reference evidence="2 3" key="1">
    <citation type="submission" date="2020-08" db="EMBL/GenBank/DDBJ databases">
        <title>Sequencing the genomes of 1000 actinobacteria strains.</title>
        <authorList>
            <person name="Klenk H.-P."/>
        </authorList>
    </citation>
    <scope>NUCLEOTIDE SEQUENCE [LARGE SCALE GENOMIC DNA]</scope>
    <source>
        <strain evidence="2 3">DSM 102122</strain>
    </source>
</reference>
<dbReference type="Proteomes" id="UP000542813">
    <property type="component" value="Unassembled WGS sequence"/>
</dbReference>
<proteinExistence type="predicted"/>
<evidence type="ECO:0000313" key="3">
    <source>
        <dbReference type="Proteomes" id="UP000542813"/>
    </source>
</evidence>
<comment type="caution">
    <text evidence="2">The sequence shown here is derived from an EMBL/GenBank/DDBJ whole genome shotgun (WGS) entry which is preliminary data.</text>
</comment>
<dbReference type="RefSeq" id="WP_184818991.1">
    <property type="nucleotide sequence ID" value="NZ_JACHMM010000001.1"/>
</dbReference>
<feature type="region of interest" description="Disordered" evidence="1">
    <location>
        <begin position="29"/>
        <end position="60"/>
    </location>
</feature>
<dbReference type="AlphaFoldDB" id="A0A7W9LJD5"/>
<evidence type="ECO:0000313" key="2">
    <source>
        <dbReference type="EMBL" id="MBB5785909.1"/>
    </source>
</evidence>
<organism evidence="2 3">
    <name type="scientific">Jiangella mangrovi</name>
    <dbReference type="NCBI Taxonomy" id="1524084"/>
    <lineage>
        <taxon>Bacteria</taxon>
        <taxon>Bacillati</taxon>
        <taxon>Actinomycetota</taxon>
        <taxon>Actinomycetes</taxon>
        <taxon>Jiangellales</taxon>
        <taxon>Jiangellaceae</taxon>
        <taxon>Jiangella</taxon>
    </lineage>
</organism>
<accession>A0A7W9LJD5</accession>
<sequence length="60" mass="6639">MNSAYTAQLMHEERADRLRAEADADRLARAARRAAKSSPRRARSSGTAWVVNHLPGRHAA</sequence>
<dbReference type="EMBL" id="JACHMM010000001">
    <property type="protein sequence ID" value="MBB5785909.1"/>
    <property type="molecule type" value="Genomic_DNA"/>
</dbReference>
<keyword evidence="3" id="KW-1185">Reference proteome</keyword>
<feature type="compositionally biased region" description="Basic residues" evidence="1">
    <location>
        <begin position="29"/>
        <end position="43"/>
    </location>
</feature>